<dbReference type="InterPro" id="IPR010982">
    <property type="entry name" value="Lambda_DNA-bd_dom_sf"/>
</dbReference>
<name>A0ABN2HB64_9ACTN</name>
<dbReference type="Pfam" id="PF19054">
    <property type="entry name" value="DUF5753"/>
    <property type="match status" value="1"/>
</dbReference>
<dbReference type="InterPro" id="IPR043917">
    <property type="entry name" value="DUF5753"/>
</dbReference>
<evidence type="ECO:0000259" key="2">
    <source>
        <dbReference type="PROSITE" id="PS50943"/>
    </source>
</evidence>
<dbReference type="RefSeq" id="WP_344311560.1">
    <property type="nucleotide sequence ID" value="NZ_BAAANY010000013.1"/>
</dbReference>
<comment type="caution">
    <text evidence="3">The sequence shown here is derived from an EMBL/GenBank/DDBJ whole genome shotgun (WGS) entry which is preliminary data.</text>
</comment>
<protein>
    <submittedName>
        <fullName evidence="3">Helix-turn-helix transcriptional regulator</fullName>
    </submittedName>
</protein>
<sequence length="289" mass="33046">MAIAESSDGGSTAQRMMLGSQLRKLRESKNISRGDAGKKIRGSESKISRMELGRVSLKEIDVEDLLTLYDITDENERDDVLQMVRDSNQPGWWIRFGELVPKWFHNYVGLEESASRIQTFELQFVPGLLQTESYAKAVIARGIPDSPQEEINRRVTVRMQRQRLLSRPRSPRLWAVIDESALYHLVGNEAVMHEQLEYLLEVSQSPTIAVQIVPFKRATTGAEVPFSLLRFAERELQDVVYIEYPTGALYLDKPAEVELYVKVTHRLTAEAATPEESREIIQEALKKHY</sequence>
<dbReference type="SUPFAM" id="SSF47413">
    <property type="entry name" value="lambda repressor-like DNA-binding domains"/>
    <property type="match status" value="1"/>
</dbReference>
<evidence type="ECO:0000256" key="1">
    <source>
        <dbReference type="SAM" id="MobiDB-lite"/>
    </source>
</evidence>
<accession>A0ABN2HB64</accession>
<dbReference type="Pfam" id="PF13560">
    <property type="entry name" value="HTH_31"/>
    <property type="match status" value="1"/>
</dbReference>
<reference evidence="3 4" key="1">
    <citation type="journal article" date="2019" name="Int. J. Syst. Evol. Microbiol.">
        <title>The Global Catalogue of Microorganisms (GCM) 10K type strain sequencing project: providing services to taxonomists for standard genome sequencing and annotation.</title>
        <authorList>
            <consortium name="The Broad Institute Genomics Platform"/>
            <consortium name="The Broad Institute Genome Sequencing Center for Infectious Disease"/>
            <person name="Wu L."/>
            <person name="Ma J."/>
        </authorList>
    </citation>
    <scope>NUCLEOTIDE SEQUENCE [LARGE SCALE GENOMIC DNA]</scope>
    <source>
        <strain evidence="3 4">JCM 14718</strain>
    </source>
</reference>
<dbReference type="PROSITE" id="PS50943">
    <property type="entry name" value="HTH_CROC1"/>
    <property type="match status" value="1"/>
</dbReference>
<feature type="domain" description="HTH cro/C1-type" evidence="2">
    <location>
        <begin position="22"/>
        <end position="75"/>
    </location>
</feature>
<evidence type="ECO:0000313" key="3">
    <source>
        <dbReference type="EMBL" id="GAA1684912.1"/>
    </source>
</evidence>
<keyword evidence="4" id="KW-1185">Reference proteome</keyword>
<dbReference type="EMBL" id="BAAANY010000013">
    <property type="protein sequence ID" value="GAA1684912.1"/>
    <property type="molecule type" value="Genomic_DNA"/>
</dbReference>
<dbReference type="Gene3D" id="1.10.260.40">
    <property type="entry name" value="lambda repressor-like DNA-binding domains"/>
    <property type="match status" value="1"/>
</dbReference>
<proteinExistence type="predicted"/>
<gene>
    <name evidence="3" type="ORF">GCM10009765_37830</name>
</gene>
<evidence type="ECO:0000313" key="4">
    <source>
        <dbReference type="Proteomes" id="UP001500618"/>
    </source>
</evidence>
<dbReference type="Proteomes" id="UP001500618">
    <property type="component" value="Unassembled WGS sequence"/>
</dbReference>
<feature type="region of interest" description="Disordered" evidence="1">
    <location>
        <begin position="1"/>
        <end position="23"/>
    </location>
</feature>
<dbReference type="CDD" id="cd00093">
    <property type="entry name" value="HTH_XRE"/>
    <property type="match status" value="1"/>
</dbReference>
<organism evidence="3 4">
    <name type="scientific">Fodinicola feengrottensis</name>
    <dbReference type="NCBI Taxonomy" id="435914"/>
    <lineage>
        <taxon>Bacteria</taxon>
        <taxon>Bacillati</taxon>
        <taxon>Actinomycetota</taxon>
        <taxon>Actinomycetes</taxon>
        <taxon>Mycobacteriales</taxon>
        <taxon>Fodinicola</taxon>
    </lineage>
</organism>
<dbReference type="InterPro" id="IPR001387">
    <property type="entry name" value="Cro/C1-type_HTH"/>
</dbReference>
<dbReference type="SMART" id="SM00530">
    <property type="entry name" value="HTH_XRE"/>
    <property type="match status" value="1"/>
</dbReference>